<keyword evidence="2" id="KW-1185">Reference proteome</keyword>
<organism evidence="1 2">
    <name type="scientific">Persea americana</name>
    <name type="common">Avocado</name>
    <dbReference type="NCBI Taxonomy" id="3435"/>
    <lineage>
        <taxon>Eukaryota</taxon>
        <taxon>Viridiplantae</taxon>
        <taxon>Streptophyta</taxon>
        <taxon>Embryophyta</taxon>
        <taxon>Tracheophyta</taxon>
        <taxon>Spermatophyta</taxon>
        <taxon>Magnoliopsida</taxon>
        <taxon>Magnoliidae</taxon>
        <taxon>Laurales</taxon>
        <taxon>Lauraceae</taxon>
        <taxon>Persea</taxon>
    </lineage>
</organism>
<comment type="caution">
    <text evidence="1">The sequence shown here is derived from an EMBL/GenBank/DDBJ whole genome shotgun (WGS) entry which is preliminary data.</text>
</comment>
<dbReference type="Proteomes" id="UP001234297">
    <property type="component" value="Chromosome 5"/>
</dbReference>
<proteinExistence type="predicted"/>
<reference evidence="1 2" key="1">
    <citation type="journal article" date="2022" name="Hortic Res">
        <title>A haplotype resolved chromosomal level avocado genome allows analysis of novel avocado genes.</title>
        <authorList>
            <person name="Nath O."/>
            <person name="Fletcher S.J."/>
            <person name="Hayward A."/>
            <person name="Shaw L.M."/>
            <person name="Masouleh A.K."/>
            <person name="Furtado A."/>
            <person name="Henry R.J."/>
            <person name="Mitter N."/>
        </authorList>
    </citation>
    <scope>NUCLEOTIDE SEQUENCE [LARGE SCALE GENOMIC DNA]</scope>
    <source>
        <strain evidence="2">cv. Hass</strain>
    </source>
</reference>
<evidence type="ECO:0000313" key="1">
    <source>
        <dbReference type="EMBL" id="KAJ8640500.1"/>
    </source>
</evidence>
<dbReference type="EMBL" id="CM056813">
    <property type="protein sequence ID" value="KAJ8640500.1"/>
    <property type="molecule type" value="Genomic_DNA"/>
</dbReference>
<gene>
    <name evidence="1" type="ORF">MRB53_017194</name>
</gene>
<evidence type="ECO:0000313" key="2">
    <source>
        <dbReference type="Proteomes" id="UP001234297"/>
    </source>
</evidence>
<accession>A0ACC2M4G4</accession>
<sequence length="71" mass="7635">MAAPIISQDGSVWAQSTTFPQLKIEEVTGVEDFAGPGSLAPTGLYLGSTKYMVIQGLWGCYHQENKSSFGH</sequence>
<name>A0ACC2M4G4_PERAE</name>
<protein>
    <submittedName>
        <fullName evidence="1">Uncharacterized protein</fullName>
    </submittedName>
</protein>